<dbReference type="InterPro" id="IPR000873">
    <property type="entry name" value="AMP-dep_synth/lig_dom"/>
</dbReference>
<evidence type="ECO:0000256" key="1">
    <source>
        <dbReference type="SAM" id="MobiDB-lite"/>
    </source>
</evidence>
<feature type="domain" description="AMP-binding enzyme C-terminal" evidence="3">
    <location>
        <begin position="409"/>
        <end position="483"/>
    </location>
</feature>
<dbReference type="Proteomes" id="UP001316384">
    <property type="component" value="Chromosome"/>
</dbReference>
<keyword evidence="4" id="KW-0436">Ligase</keyword>
<dbReference type="InterPro" id="IPR025110">
    <property type="entry name" value="AMP-bd_C"/>
</dbReference>
<dbReference type="CDD" id="cd04433">
    <property type="entry name" value="AFD_class_I"/>
    <property type="match status" value="1"/>
</dbReference>
<evidence type="ECO:0000313" key="5">
    <source>
        <dbReference type="Proteomes" id="UP001316384"/>
    </source>
</evidence>
<dbReference type="InterPro" id="IPR045851">
    <property type="entry name" value="AMP-bd_C_sf"/>
</dbReference>
<feature type="domain" description="AMP-dependent synthetase/ligase" evidence="2">
    <location>
        <begin position="40"/>
        <end position="358"/>
    </location>
</feature>
<dbReference type="Gene3D" id="3.40.50.12780">
    <property type="entry name" value="N-terminal domain of ligase-like"/>
    <property type="match status" value="1"/>
</dbReference>
<keyword evidence="5" id="KW-1185">Reference proteome</keyword>
<dbReference type="PROSITE" id="PS00455">
    <property type="entry name" value="AMP_BINDING"/>
    <property type="match status" value="1"/>
</dbReference>
<dbReference type="Gene3D" id="3.30.300.30">
    <property type="match status" value="1"/>
</dbReference>
<organism evidence="4 5">
    <name type="scientific">Cellulomonas xiejunii</name>
    <dbReference type="NCBI Taxonomy" id="2968083"/>
    <lineage>
        <taxon>Bacteria</taxon>
        <taxon>Bacillati</taxon>
        <taxon>Actinomycetota</taxon>
        <taxon>Actinomycetes</taxon>
        <taxon>Micrococcales</taxon>
        <taxon>Cellulomonadaceae</taxon>
        <taxon>Cellulomonas</taxon>
    </lineage>
</organism>
<evidence type="ECO:0000259" key="3">
    <source>
        <dbReference type="Pfam" id="PF13193"/>
    </source>
</evidence>
<dbReference type="GO" id="GO:0016874">
    <property type="term" value="F:ligase activity"/>
    <property type="evidence" value="ECO:0007669"/>
    <property type="project" value="UniProtKB-KW"/>
</dbReference>
<dbReference type="PANTHER" id="PTHR43767">
    <property type="entry name" value="LONG-CHAIN-FATTY-ACID--COA LIGASE"/>
    <property type="match status" value="1"/>
</dbReference>
<evidence type="ECO:0000313" key="4">
    <source>
        <dbReference type="EMBL" id="UUI70303.1"/>
    </source>
</evidence>
<dbReference type="InterPro" id="IPR042099">
    <property type="entry name" value="ANL_N_sf"/>
</dbReference>
<protein>
    <submittedName>
        <fullName evidence="4">Long-chain fatty acid--CoA ligase</fullName>
    </submittedName>
</protein>
<dbReference type="InterPro" id="IPR020845">
    <property type="entry name" value="AMP-binding_CS"/>
</dbReference>
<dbReference type="Pfam" id="PF00501">
    <property type="entry name" value="AMP-binding"/>
    <property type="match status" value="1"/>
</dbReference>
<evidence type="ECO:0000259" key="2">
    <source>
        <dbReference type="Pfam" id="PF00501"/>
    </source>
</evidence>
<dbReference type="EMBL" id="CP101987">
    <property type="protein sequence ID" value="UUI70303.1"/>
    <property type="molecule type" value="Genomic_DNA"/>
</dbReference>
<dbReference type="InterPro" id="IPR050237">
    <property type="entry name" value="ATP-dep_AMP-bd_enzyme"/>
</dbReference>
<feature type="region of interest" description="Disordered" evidence="1">
    <location>
        <begin position="477"/>
        <end position="496"/>
    </location>
</feature>
<accession>A0ABY5KK09</accession>
<sequence length="496" mass="51690">MAQDHAGDDDVTAEAATTEAVTADRRHAAVWPQPVLDLLARDPRRPVFEDGDRVVDAGEMRDAVARVVAGLRAAGVGPGVGVALDLGVSPEAFAATVAAFTVGARVCGMPPGLAPEQRTDVLARAHVAVVVDEARLAWLLASPPASSVVAAGQPADVARITWTSGTSGRPKGCVQTYASMSAAWAPYPEQWPPAVAALAPRLDRYLVFGSLSSHVMLEYAVLTLSAGGVLVAARPPGFPDAIVRHRATASVITVGRLHQLVRAQREDPADLSTLRALLVSGSPLAPARLTEALDVLGPVVFHGYGQTETGMIAMVAPEEMLAAPAVLATVGRPPACVDVRERDGELWVRTPAQASGYWGDPRETAGVFADGWVRTRDLGHVDADGYVHLEGRARDVVIVDAQLVHAGAVERVLELDPAVAEAYVAARPDDLTGEAVHAWVVAAHGQVPDAAALRDRVAATLGTVAVPQTVTLVDHVPLAPSGKPDKSALPEPVVTA</sequence>
<proteinExistence type="predicted"/>
<dbReference type="RefSeq" id="WP_227575613.1">
    <property type="nucleotide sequence ID" value="NZ_CP101987.1"/>
</dbReference>
<dbReference type="SUPFAM" id="SSF56801">
    <property type="entry name" value="Acetyl-CoA synthetase-like"/>
    <property type="match status" value="1"/>
</dbReference>
<dbReference type="PANTHER" id="PTHR43767:SF1">
    <property type="entry name" value="NONRIBOSOMAL PEPTIDE SYNTHASE PES1 (EUROFUNG)-RELATED"/>
    <property type="match status" value="1"/>
</dbReference>
<gene>
    <name evidence="4" type="ORF">NP048_10785</name>
</gene>
<dbReference type="Pfam" id="PF13193">
    <property type="entry name" value="AMP-binding_C"/>
    <property type="match status" value="1"/>
</dbReference>
<name>A0ABY5KK09_9CELL</name>
<reference evidence="4 5" key="1">
    <citation type="submission" date="2022-07" db="EMBL/GenBank/DDBJ databases">
        <title>Novel species in genus cellulomonas.</title>
        <authorList>
            <person name="Ye L."/>
        </authorList>
    </citation>
    <scope>NUCLEOTIDE SEQUENCE [LARGE SCALE GENOMIC DNA]</scope>
    <source>
        <strain evidence="5">zg-B89</strain>
    </source>
</reference>